<feature type="region of interest" description="Disordered" evidence="1">
    <location>
        <begin position="23"/>
        <end position="85"/>
    </location>
</feature>
<dbReference type="RefSeq" id="WP_156958008.1">
    <property type="nucleotide sequence ID" value="NZ_HG322950.1"/>
</dbReference>
<protein>
    <submittedName>
        <fullName evidence="3">Hypothetical secreted protein</fullName>
    </submittedName>
</protein>
<keyword evidence="2" id="KW-0732">Signal</keyword>
<dbReference type="PROSITE" id="PS51257">
    <property type="entry name" value="PROKAR_LIPOPROTEIN"/>
    <property type="match status" value="1"/>
</dbReference>
<dbReference type="KEGG" id="pkc:PKB_1706"/>
<reference evidence="3 4" key="2">
    <citation type="submission" date="2014-05" db="EMBL/GenBank/DDBJ databases">
        <title>Genome sequence of the 3-chlorobenzoate degrading bacterium Pseudomonas knackmussii B13 shows multiple evidence for horizontal gene transfer.</title>
        <authorList>
            <person name="Miyazaki R."/>
            <person name="Bertelli C."/>
            <person name="Falquet L."/>
            <person name="Robinson-Rechavi M."/>
            <person name="Gharib W."/>
            <person name="Roy S."/>
            <person name="Van der Meer J.R."/>
        </authorList>
    </citation>
    <scope>NUCLEOTIDE SEQUENCE [LARGE SCALE GENOMIC DNA]</scope>
    <source>
        <strain evidence="3 4">B13</strain>
    </source>
</reference>
<dbReference type="HOGENOM" id="CLU_1936261_0_0_6"/>
<evidence type="ECO:0000256" key="2">
    <source>
        <dbReference type="SAM" id="SignalP"/>
    </source>
</evidence>
<dbReference type="STRING" id="1301098.PKB_1706"/>
<evidence type="ECO:0000313" key="4">
    <source>
        <dbReference type="Proteomes" id="UP000025241"/>
    </source>
</evidence>
<name>A0A024HEN6_PSEKB</name>
<dbReference type="EMBL" id="HG322950">
    <property type="protein sequence ID" value="CDF83064.1"/>
    <property type="molecule type" value="Genomic_DNA"/>
</dbReference>
<dbReference type="AlphaFoldDB" id="A0A024HEN6"/>
<dbReference type="OrthoDB" id="5735490at2"/>
<feature type="compositionally biased region" description="Low complexity" evidence="1">
    <location>
        <begin position="39"/>
        <end position="53"/>
    </location>
</feature>
<keyword evidence="4" id="KW-1185">Reference proteome</keyword>
<feature type="compositionally biased region" description="Polar residues" evidence="1">
    <location>
        <begin position="23"/>
        <end position="35"/>
    </location>
</feature>
<feature type="chain" id="PRO_5001529926" evidence="2">
    <location>
        <begin position="19"/>
        <end position="140"/>
    </location>
</feature>
<accession>A0A024HEN6</accession>
<evidence type="ECO:0000313" key="3">
    <source>
        <dbReference type="EMBL" id="CDF83064.1"/>
    </source>
</evidence>
<sequence>MNARMIALAALLALGGCAAQQPYSESPAPMTQSGSGAKPAGAAQPNRPAPRNAITPSQQQGGATKARTHTQFAPPPGGKGRWDPNLGVYVIQGQKDVYYRQRTYYHWDNGWFWGVGPQGPWTATDSSGIPPGLNSRYNTP</sequence>
<dbReference type="PATRIC" id="fig|1301098.3.peg.1698"/>
<evidence type="ECO:0000256" key="1">
    <source>
        <dbReference type="SAM" id="MobiDB-lite"/>
    </source>
</evidence>
<reference evidence="3 4" key="1">
    <citation type="submission" date="2013-03" db="EMBL/GenBank/DDBJ databases">
        <authorList>
            <person name="Linke B."/>
        </authorList>
    </citation>
    <scope>NUCLEOTIDE SEQUENCE [LARGE SCALE GENOMIC DNA]</scope>
    <source>
        <strain evidence="3 4">B13</strain>
    </source>
</reference>
<gene>
    <name evidence="3" type="ORF">PKB_1706</name>
</gene>
<dbReference type="Proteomes" id="UP000025241">
    <property type="component" value="Chromosome I"/>
</dbReference>
<feature type="signal peptide" evidence="2">
    <location>
        <begin position="1"/>
        <end position="18"/>
    </location>
</feature>
<organism evidence="3 4">
    <name type="scientific">Pseudomonas knackmussii (strain DSM 6978 / CCUG 54928 / LMG 23759 / B13)</name>
    <dbReference type="NCBI Taxonomy" id="1301098"/>
    <lineage>
        <taxon>Bacteria</taxon>
        <taxon>Pseudomonadati</taxon>
        <taxon>Pseudomonadota</taxon>
        <taxon>Gammaproteobacteria</taxon>
        <taxon>Pseudomonadales</taxon>
        <taxon>Pseudomonadaceae</taxon>
        <taxon>Pseudomonas</taxon>
    </lineage>
</organism>
<proteinExistence type="predicted"/>